<name>S5DSU8_9VIRU</name>
<sequence length="105" mass="12206">MRNRYNVTDDNSNGERAHYLNCECTNRMQNLCSSNSSPDASMQLQLAILNDDSHIRDSNCYIRPAIYCRRIFLPRDILARSLTGRRQNIPRNNIPRKNIPVFVAH</sequence>
<reference evidence="1" key="1">
    <citation type="journal article" date="2013" name="J. Gen. Virol.">
        <title>Ultrastructural and genomic characterization of a second banchine polydnavirus confirms the existence of shared features within this ichnovirus lineage.</title>
        <authorList>
            <person name="Djoumad A."/>
            <person name="Stoltz D."/>
            <person name="Beliveau C."/>
            <person name="Boyle B."/>
            <person name="Kuhn L."/>
            <person name="Cusson M."/>
        </authorList>
    </citation>
    <scope>NUCLEOTIDE SEQUENCE</scope>
</reference>
<accession>S5DSU8</accession>
<proteinExistence type="predicted"/>
<protein>
    <submittedName>
        <fullName evidence="1">AsIV-cont00003-ORF3</fullName>
    </submittedName>
</protein>
<dbReference type="EMBL" id="KC752209">
    <property type="protein sequence ID" value="AGQ20110.1"/>
    <property type="molecule type" value="Genomic_DNA"/>
</dbReference>
<evidence type="ECO:0000313" key="1">
    <source>
        <dbReference type="EMBL" id="AGQ20110.1"/>
    </source>
</evidence>
<organism evidence="1">
    <name type="scientific">Apophua simplicipes ichnovirus</name>
    <dbReference type="NCBI Taxonomy" id="1329648"/>
    <lineage>
        <taxon>Viruses</taxon>
        <taxon>Viruses incertae sedis</taxon>
        <taxon>Polydnaviriformidae</taxon>
        <taxon>Ichnoviriform</taxon>
    </lineage>
</organism>